<dbReference type="Proteomes" id="UP000198584">
    <property type="component" value="Unassembled WGS sequence"/>
</dbReference>
<dbReference type="EMBL" id="FNQR01000009">
    <property type="protein sequence ID" value="SEA87428.1"/>
    <property type="molecule type" value="Genomic_DNA"/>
</dbReference>
<name>A0A1H4ES43_9BACI</name>
<accession>A0A1H4ES43</accession>
<evidence type="ECO:0000313" key="1">
    <source>
        <dbReference type="EMBL" id="SEA87428.1"/>
    </source>
</evidence>
<keyword evidence="2" id="KW-1185">Reference proteome</keyword>
<protein>
    <submittedName>
        <fullName evidence="1">Uncharacterized protein</fullName>
    </submittedName>
</protein>
<reference evidence="1 2" key="1">
    <citation type="submission" date="2016-10" db="EMBL/GenBank/DDBJ databases">
        <authorList>
            <person name="de Groot N.N."/>
        </authorList>
    </citation>
    <scope>NUCLEOTIDE SEQUENCE [LARGE SCALE GENOMIC DNA]</scope>
    <source>
        <strain evidence="1 2">CCM7597</strain>
    </source>
</reference>
<dbReference type="AlphaFoldDB" id="A0A1H4ES43"/>
<sequence length="85" mass="9518">MLRISFVVFIQEAYSKSYGRIVHGELPQGFSPWKLTVPPWKASDFPNLQTLPTVTETVSLEIEYPSKGNLTVKLTLGLAEPKVKV</sequence>
<proteinExistence type="predicted"/>
<dbReference type="STRING" id="571932.SAMN05421743_109193"/>
<gene>
    <name evidence="1" type="ORF">SAMN05421743_109193</name>
</gene>
<evidence type="ECO:0000313" key="2">
    <source>
        <dbReference type="Proteomes" id="UP000198584"/>
    </source>
</evidence>
<organism evidence="1 2">
    <name type="scientific">Thalassobacillus cyri</name>
    <dbReference type="NCBI Taxonomy" id="571932"/>
    <lineage>
        <taxon>Bacteria</taxon>
        <taxon>Bacillati</taxon>
        <taxon>Bacillota</taxon>
        <taxon>Bacilli</taxon>
        <taxon>Bacillales</taxon>
        <taxon>Bacillaceae</taxon>
        <taxon>Thalassobacillus</taxon>
    </lineage>
</organism>